<evidence type="ECO:0000256" key="1">
    <source>
        <dbReference type="ARBA" id="ARBA00008799"/>
    </source>
</evidence>
<dbReference type="PANTHER" id="PTHR10788">
    <property type="entry name" value="TREHALOSE-6-PHOSPHATE SYNTHASE"/>
    <property type="match status" value="1"/>
</dbReference>
<evidence type="ECO:0000313" key="2">
    <source>
        <dbReference type="EMBL" id="MBB5209768.1"/>
    </source>
</evidence>
<reference evidence="2 3" key="1">
    <citation type="submission" date="2020-08" db="EMBL/GenBank/DDBJ databases">
        <title>Genomic Encyclopedia of Type Strains, Phase IV (KMG-IV): sequencing the most valuable type-strain genomes for metagenomic binning, comparative biology and taxonomic classification.</title>
        <authorList>
            <person name="Goeker M."/>
        </authorList>
    </citation>
    <scope>NUCLEOTIDE SEQUENCE [LARGE SCALE GENOMIC DNA]</scope>
    <source>
        <strain evidence="2 3">DSM 24163</strain>
    </source>
</reference>
<gene>
    <name evidence="2" type="ORF">HNQ52_003341</name>
</gene>
<comment type="caution">
    <text evidence="2">The sequence shown here is derived from an EMBL/GenBank/DDBJ whole genome shotgun (WGS) entry which is preliminary data.</text>
</comment>
<dbReference type="GO" id="GO:0003825">
    <property type="term" value="F:alpha,alpha-trehalose-phosphate synthase (UDP-forming) activity"/>
    <property type="evidence" value="ECO:0007669"/>
    <property type="project" value="UniProtKB-EC"/>
</dbReference>
<dbReference type="Gene3D" id="3.40.50.2000">
    <property type="entry name" value="Glycogen Phosphorylase B"/>
    <property type="match status" value="2"/>
</dbReference>
<keyword evidence="2" id="KW-0328">Glycosyltransferase</keyword>
<dbReference type="GO" id="GO:0005992">
    <property type="term" value="P:trehalose biosynthetic process"/>
    <property type="evidence" value="ECO:0007669"/>
    <property type="project" value="InterPro"/>
</dbReference>
<dbReference type="SUPFAM" id="SSF53756">
    <property type="entry name" value="UDP-Glycosyltransferase/glycogen phosphorylase"/>
    <property type="match status" value="1"/>
</dbReference>
<proteinExistence type="inferred from homology"/>
<organism evidence="2 3">
    <name type="scientific">Chiayiivirga flava</name>
    <dbReference type="NCBI Taxonomy" id="659595"/>
    <lineage>
        <taxon>Bacteria</taxon>
        <taxon>Pseudomonadati</taxon>
        <taxon>Pseudomonadota</taxon>
        <taxon>Gammaproteobacteria</taxon>
        <taxon>Lysobacterales</taxon>
        <taxon>Lysobacteraceae</taxon>
        <taxon>Chiayiivirga</taxon>
    </lineage>
</organism>
<sequence>MDTFTDTRTQQIPDDAIETMSRPASASGRLFVVSNRVMQRGQTQAGGLAQAMLSLLESRGGTWVGWSGETARATALHAHDVDRIRYRTFDFDAAQFEGYYAGFANGCLWPLLHARIDLMRFRAGALKHYLQVNETFAAWLAAELRDDDTVWVHDYHLFPLAGMLRARGVRCRIGFFLHTPLPAARTLLHLPQHERTLGALAHYDLVGLQTPADASALRDYFATLPQVRRVDDDGAEFIDGHRCAVACFPIGIDVDALARLSEAAVDDADVRTVQDSLGDRHLLIGVDRLDYSKGLPQRLQAFGRLLARRPRMRRRATFLQIAPECRREVNEYRALSREVQRLVGDINGHHADASWTPVRYVNQGYPHAQLAGFYRIARVGVVTPLCDGMNLVAKEYLACQPAHDPGVLVLSRFAGAAVELADCALLVNPFDTDAVAAALARALDMPLAERRARWTTGMQRLRAGNIHQWRQDFLDALARTAG</sequence>
<dbReference type="AlphaFoldDB" id="A0A7W8G2A7"/>
<dbReference type="EC" id="2.4.1.15" evidence="2"/>
<comment type="similarity">
    <text evidence="1">Belongs to the glycosyltransferase 20 family.</text>
</comment>
<dbReference type="PANTHER" id="PTHR10788:SF106">
    <property type="entry name" value="BCDNA.GH08860"/>
    <property type="match status" value="1"/>
</dbReference>
<accession>A0A7W8G2A7</accession>
<dbReference type="Proteomes" id="UP000521199">
    <property type="component" value="Unassembled WGS sequence"/>
</dbReference>
<keyword evidence="2" id="KW-0808">Transferase</keyword>
<dbReference type="Pfam" id="PF00982">
    <property type="entry name" value="Glyco_transf_20"/>
    <property type="match status" value="1"/>
</dbReference>
<dbReference type="RefSeq" id="WP_343059409.1">
    <property type="nucleotide sequence ID" value="NZ_JACHHP010000008.1"/>
</dbReference>
<keyword evidence="3" id="KW-1185">Reference proteome</keyword>
<name>A0A7W8G2A7_9GAMM</name>
<evidence type="ECO:0000313" key="3">
    <source>
        <dbReference type="Proteomes" id="UP000521199"/>
    </source>
</evidence>
<dbReference type="CDD" id="cd03788">
    <property type="entry name" value="GT20_TPS"/>
    <property type="match status" value="1"/>
</dbReference>
<dbReference type="InterPro" id="IPR001830">
    <property type="entry name" value="Glyco_trans_20"/>
</dbReference>
<dbReference type="EMBL" id="JACHHP010000008">
    <property type="protein sequence ID" value="MBB5209768.1"/>
    <property type="molecule type" value="Genomic_DNA"/>
</dbReference>
<protein>
    <submittedName>
        <fullName evidence="2">Trehalose 6-phosphate synthase</fullName>
        <ecNumber evidence="2">2.4.1.15</ecNumber>
    </submittedName>
</protein>